<reference evidence="9 10" key="1">
    <citation type="journal article" date="2023" name="bioRxiv">
        <title>Conserved and derived expression patterns and positive selection on dental genes reveal complex evolutionary context of ever-growing rodent molars.</title>
        <authorList>
            <person name="Calamari Z.T."/>
            <person name="Song A."/>
            <person name="Cohen E."/>
            <person name="Akter M."/>
            <person name="Roy R.D."/>
            <person name="Hallikas O."/>
            <person name="Christensen M.M."/>
            <person name="Li P."/>
            <person name="Marangoni P."/>
            <person name="Jernvall J."/>
            <person name="Klein O.D."/>
        </authorList>
    </citation>
    <scope>NUCLEOTIDE SEQUENCE [LARGE SCALE GENOMIC DNA]</scope>
    <source>
        <strain evidence="9">V071</strain>
    </source>
</reference>
<comment type="cofactor">
    <cofactor evidence="1">
        <name>FAD</name>
        <dbReference type="ChEBI" id="CHEBI:57692"/>
    </cofactor>
</comment>
<evidence type="ECO:0000256" key="4">
    <source>
        <dbReference type="ARBA" id="ARBA00022857"/>
    </source>
</evidence>
<keyword evidence="6" id="KW-0503">Monooxygenase</keyword>
<dbReference type="GO" id="GO:0005741">
    <property type="term" value="C:mitochondrial outer membrane"/>
    <property type="evidence" value="ECO:0007669"/>
    <property type="project" value="TreeGrafter"/>
</dbReference>
<keyword evidence="4" id="KW-0521">NADP</keyword>
<dbReference type="GO" id="GO:0004502">
    <property type="term" value="F:kynurenine 3-monooxygenase activity"/>
    <property type="evidence" value="ECO:0007669"/>
    <property type="project" value="TreeGrafter"/>
</dbReference>
<dbReference type="SUPFAM" id="SSF51905">
    <property type="entry name" value="FAD/NAD(P)-binding domain"/>
    <property type="match status" value="1"/>
</dbReference>
<keyword evidence="5" id="KW-0560">Oxidoreductase</keyword>
<evidence type="ECO:0000256" key="7">
    <source>
        <dbReference type="SAM" id="Phobius"/>
    </source>
</evidence>
<evidence type="ECO:0000256" key="3">
    <source>
        <dbReference type="ARBA" id="ARBA00022827"/>
    </source>
</evidence>
<dbReference type="PRINTS" id="PR00420">
    <property type="entry name" value="RNGMNOXGNASE"/>
</dbReference>
<keyword evidence="3" id="KW-0274">FAD</keyword>
<feature type="transmembrane region" description="Helical" evidence="7">
    <location>
        <begin position="226"/>
        <end position="245"/>
    </location>
</feature>
<feature type="non-terminal residue" evidence="9">
    <location>
        <position position="309"/>
    </location>
</feature>
<feature type="non-terminal residue" evidence="9">
    <location>
        <position position="1"/>
    </location>
</feature>
<keyword evidence="10" id="KW-1185">Reference proteome</keyword>
<organism evidence="9 10">
    <name type="scientific">Myodes glareolus</name>
    <name type="common">Bank vole</name>
    <name type="synonym">Clethrionomys glareolus</name>
    <dbReference type="NCBI Taxonomy" id="447135"/>
    <lineage>
        <taxon>Eukaryota</taxon>
        <taxon>Metazoa</taxon>
        <taxon>Chordata</taxon>
        <taxon>Craniata</taxon>
        <taxon>Vertebrata</taxon>
        <taxon>Euteleostomi</taxon>
        <taxon>Mammalia</taxon>
        <taxon>Eutheria</taxon>
        <taxon>Euarchontoglires</taxon>
        <taxon>Glires</taxon>
        <taxon>Rodentia</taxon>
        <taxon>Myomorpha</taxon>
        <taxon>Muroidea</taxon>
        <taxon>Cricetidae</taxon>
        <taxon>Arvicolinae</taxon>
        <taxon>Myodes</taxon>
    </lineage>
</organism>
<feature type="domain" description="FAD-binding" evidence="8">
    <location>
        <begin position="153"/>
        <end position="196"/>
    </location>
</feature>
<dbReference type="Gene3D" id="3.50.50.60">
    <property type="entry name" value="FAD/NAD(P)-binding domain"/>
    <property type="match status" value="1"/>
</dbReference>
<name>A0AAW0ILQ1_MYOGA</name>
<evidence type="ECO:0000313" key="10">
    <source>
        <dbReference type="Proteomes" id="UP001488838"/>
    </source>
</evidence>
<dbReference type="AlphaFoldDB" id="A0AAW0ILQ1"/>
<dbReference type="PANTHER" id="PTHR46028:SF2">
    <property type="entry name" value="KYNURENINE 3-MONOOXYGENASE"/>
    <property type="match status" value="1"/>
</dbReference>
<keyword evidence="7" id="KW-1133">Transmembrane helix</keyword>
<comment type="caution">
    <text evidence="9">The sequence shown here is derived from an EMBL/GenBank/DDBJ whole genome shotgun (WGS) entry which is preliminary data.</text>
</comment>
<dbReference type="Proteomes" id="UP001488838">
    <property type="component" value="Unassembled WGS sequence"/>
</dbReference>
<evidence type="ECO:0000259" key="8">
    <source>
        <dbReference type="Pfam" id="PF01494"/>
    </source>
</evidence>
<sequence>VESYPNAKVHFGHKLSKCHPEEGVVTVIGPDQVPRDVTYDLIVGCDGAYSTVRAHLMKKPRFDYSQQYIPHGNAFMMIALPNMDKSFTCTLFMPFEEFENLPTNYDVLNFFQKNFPDAIPLMGEQALLRDFFLLPAQPMISVKCSPFHLKSHCVLMGDAAHAIVPFFGQGMNAGFEDCLVFDELMDKFNNDLNDHAISDLSMYNYIEMRAHVNSKWFLFQRLLNRFLHAIMPSTFIPLYTMVAFTRIRYHEAVLRWHWQKKVINKGLFILGSLIAIGSAYLLVHHLSPRPLELWRRPAWTGTTDYWRST</sequence>
<keyword evidence="7" id="KW-0812">Transmembrane</keyword>
<dbReference type="EMBL" id="JBBHLL010000114">
    <property type="protein sequence ID" value="KAK7815328.1"/>
    <property type="molecule type" value="Genomic_DNA"/>
</dbReference>
<dbReference type="GO" id="GO:0070189">
    <property type="term" value="P:kynurenine metabolic process"/>
    <property type="evidence" value="ECO:0007669"/>
    <property type="project" value="TreeGrafter"/>
</dbReference>
<evidence type="ECO:0000256" key="6">
    <source>
        <dbReference type="ARBA" id="ARBA00023033"/>
    </source>
</evidence>
<evidence type="ECO:0000256" key="1">
    <source>
        <dbReference type="ARBA" id="ARBA00001974"/>
    </source>
</evidence>
<accession>A0AAW0ILQ1</accession>
<proteinExistence type="predicted"/>
<dbReference type="GO" id="GO:0071949">
    <property type="term" value="F:FAD binding"/>
    <property type="evidence" value="ECO:0007669"/>
    <property type="project" value="InterPro"/>
</dbReference>
<dbReference type="InterPro" id="IPR036188">
    <property type="entry name" value="FAD/NAD-bd_sf"/>
</dbReference>
<dbReference type="Pfam" id="PF01494">
    <property type="entry name" value="FAD_binding_3"/>
    <property type="match status" value="1"/>
</dbReference>
<evidence type="ECO:0000256" key="5">
    <source>
        <dbReference type="ARBA" id="ARBA00023002"/>
    </source>
</evidence>
<keyword evidence="7" id="KW-0472">Membrane</keyword>
<evidence type="ECO:0000313" key="9">
    <source>
        <dbReference type="EMBL" id="KAK7815328.1"/>
    </source>
</evidence>
<dbReference type="InterPro" id="IPR002938">
    <property type="entry name" value="FAD-bd"/>
</dbReference>
<feature type="transmembrane region" description="Helical" evidence="7">
    <location>
        <begin position="266"/>
        <end position="286"/>
    </location>
</feature>
<protein>
    <recommendedName>
        <fullName evidence="8">FAD-binding domain-containing protein</fullName>
    </recommendedName>
</protein>
<keyword evidence="2" id="KW-0285">Flavoprotein</keyword>
<gene>
    <name evidence="9" type="ORF">U0070_019172</name>
</gene>
<dbReference type="PANTHER" id="PTHR46028">
    <property type="entry name" value="KYNURENINE 3-MONOOXYGENASE"/>
    <property type="match status" value="1"/>
</dbReference>
<evidence type="ECO:0000256" key="2">
    <source>
        <dbReference type="ARBA" id="ARBA00022630"/>
    </source>
</evidence>